<reference evidence="4 5" key="1">
    <citation type="submission" date="2019-06" db="EMBL/GenBank/DDBJ databases">
        <title>Sequencing the genomes of 1000 actinobacteria strains.</title>
        <authorList>
            <person name="Klenk H.-P."/>
        </authorList>
    </citation>
    <scope>NUCLEOTIDE SEQUENCE [LARGE SCALE GENOMIC DNA]</scope>
    <source>
        <strain evidence="4 5">DSM 18031</strain>
    </source>
</reference>
<dbReference type="InterPro" id="IPR008948">
    <property type="entry name" value="L-Aspartase-like"/>
</dbReference>
<dbReference type="PROSITE" id="PS00163">
    <property type="entry name" value="FUMARATE_LYASES"/>
    <property type="match status" value="1"/>
</dbReference>
<dbReference type="Pfam" id="PF00206">
    <property type="entry name" value="Lyase_1"/>
    <property type="match status" value="1"/>
</dbReference>
<dbReference type="EMBL" id="VFPN01000003">
    <property type="protein sequence ID" value="TQM61560.1"/>
    <property type="molecule type" value="Genomic_DNA"/>
</dbReference>
<dbReference type="Gene3D" id="1.20.200.10">
    <property type="entry name" value="Fumarase/aspartase (Central domain)"/>
    <property type="match status" value="1"/>
</dbReference>
<dbReference type="Gene3D" id="1.10.275.10">
    <property type="entry name" value="Fumarase/aspartase (N-terminal domain)"/>
    <property type="match status" value="1"/>
</dbReference>
<dbReference type="OrthoDB" id="9768878at2"/>
<proteinExistence type="inferred from homology"/>
<dbReference type="InterPro" id="IPR024083">
    <property type="entry name" value="Fumarase/histidase_N"/>
</dbReference>
<dbReference type="AlphaFoldDB" id="A0A543HTE6"/>
<comment type="caution">
    <text evidence="4">The sequence shown here is derived from an EMBL/GenBank/DDBJ whole genome shotgun (WGS) entry which is preliminary data.</text>
</comment>
<protein>
    <submittedName>
        <fullName evidence="4">3-carboxy-cis,cis-muconate cycloisomerase</fullName>
    </submittedName>
</protein>
<comment type="similarity">
    <text evidence="2">Belongs to the class-II fumarase/aspartase family.</text>
</comment>
<evidence type="ECO:0000313" key="5">
    <source>
        <dbReference type="Proteomes" id="UP000318331"/>
    </source>
</evidence>
<organism evidence="4 5">
    <name type="scientific">Klugiella xanthotipulae</name>
    <dbReference type="NCBI Taxonomy" id="244735"/>
    <lineage>
        <taxon>Bacteria</taxon>
        <taxon>Bacillati</taxon>
        <taxon>Actinomycetota</taxon>
        <taxon>Actinomycetes</taxon>
        <taxon>Micrococcales</taxon>
        <taxon>Microbacteriaceae</taxon>
        <taxon>Klugiella</taxon>
    </lineage>
</organism>
<dbReference type="SUPFAM" id="SSF48557">
    <property type="entry name" value="L-aspartase-like"/>
    <property type="match status" value="1"/>
</dbReference>
<accession>A0A543HTE6</accession>
<evidence type="ECO:0000313" key="4">
    <source>
        <dbReference type="EMBL" id="TQM61560.1"/>
    </source>
</evidence>
<keyword evidence="4" id="KW-0413">Isomerase</keyword>
<dbReference type="InterPro" id="IPR020557">
    <property type="entry name" value="Fumarate_lyase_CS"/>
</dbReference>
<dbReference type="GO" id="GO:0016853">
    <property type="term" value="F:isomerase activity"/>
    <property type="evidence" value="ECO:0007669"/>
    <property type="project" value="UniProtKB-KW"/>
</dbReference>
<dbReference type="InterPro" id="IPR022761">
    <property type="entry name" value="Fumarate_lyase_N"/>
</dbReference>
<dbReference type="GO" id="GO:0016829">
    <property type="term" value="F:lyase activity"/>
    <property type="evidence" value="ECO:0007669"/>
    <property type="project" value="UniProtKB-KW"/>
</dbReference>
<evidence type="ECO:0000256" key="1">
    <source>
        <dbReference type="ARBA" id="ARBA00023239"/>
    </source>
</evidence>
<dbReference type="PANTHER" id="PTHR43172">
    <property type="entry name" value="ADENYLOSUCCINATE LYASE"/>
    <property type="match status" value="1"/>
</dbReference>
<sequence length="462" mass="48181">MSANTIDDLGLVNPLWVNSPAALLSSDARILQFMLDVECAWMAVLVEGGRADPAWLPVVTEACRVEHYNLAEIAREAQGGGNPLIPLLGALRRRVGETSPGAAARLHVGATSQDILDTALLLVARDVLTELRADLNGLADALERLAREHVGTLAVARTLGQHSLPGTFGLRAAQWLAGVVAAERQVADVLRQLPLQWGGAAGTMAALTQFAGDHALVLTDALAARLGLALPVAPWQTTRWPMTRIAGSAAEAVAACTRIANDVAFLTRPEVAEVAEPQVEGRGGSSAMPQKQNPVLSVLVRSASFQAPGALAQVVAAAAAAVDERPDGAWHAEWAPLRQLLRLAGGAASLTRELAEGLVVFPERMRANLDAAGPLILTERITAVVVPLLAEAGIPDGAAQIAAAIADTRAGTASLPDLLRAALPRSVVSDALLADLLDPVAYPGQARQLILRIIADRGDSLS</sequence>
<evidence type="ECO:0000259" key="3">
    <source>
        <dbReference type="Pfam" id="PF00206"/>
    </source>
</evidence>
<keyword evidence="5" id="KW-1185">Reference proteome</keyword>
<dbReference type="PRINTS" id="PR00145">
    <property type="entry name" value="ARGSUCLYASE"/>
</dbReference>
<feature type="domain" description="Fumarate lyase N-terminal" evidence="3">
    <location>
        <begin position="102"/>
        <end position="309"/>
    </location>
</feature>
<name>A0A543HTE6_9MICO</name>
<keyword evidence="1" id="KW-0456">Lyase</keyword>
<dbReference type="RefSeq" id="WP_141918661.1">
    <property type="nucleotide sequence ID" value="NZ_BAAAYS010000006.1"/>
</dbReference>
<gene>
    <name evidence="4" type="ORF">FB466_2518</name>
</gene>
<dbReference type="PANTHER" id="PTHR43172:SF2">
    <property type="entry name" value="ADENYLOSUCCINATE LYASE C-TERMINAL DOMAIN-CONTAINING PROTEIN"/>
    <property type="match status" value="1"/>
</dbReference>
<dbReference type="PRINTS" id="PR00149">
    <property type="entry name" value="FUMRATELYASE"/>
</dbReference>
<dbReference type="Proteomes" id="UP000318331">
    <property type="component" value="Unassembled WGS sequence"/>
</dbReference>
<evidence type="ECO:0000256" key="2">
    <source>
        <dbReference type="ARBA" id="ARBA00034772"/>
    </source>
</evidence>
<dbReference type="InterPro" id="IPR000362">
    <property type="entry name" value="Fumarate_lyase_fam"/>
</dbReference>